<dbReference type="PROSITE" id="PS51318">
    <property type="entry name" value="TAT"/>
    <property type="match status" value="1"/>
</dbReference>
<gene>
    <name evidence="4" type="ORF">R7226_29430</name>
</gene>
<dbReference type="Proteomes" id="UP001284601">
    <property type="component" value="Unassembled WGS sequence"/>
</dbReference>
<dbReference type="Gene3D" id="2.60.120.40">
    <property type="match status" value="1"/>
</dbReference>
<evidence type="ECO:0000256" key="2">
    <source>
        <dbReference type="SAM" id="SignalP"/>
    </source>
</evidence>
<sequence>MLNVPSRRARERMTAVALGLGAVAATALTTAPAATAAARGAPQRIYVCVTADFGTLNLSSKTAACPRGQRKMSWQVEGLRGESGPRGDRGPAGPRGATGPQGAQGTPGAGGAKGDAGAPGPQGPAGSGAPGAQGEAGPAGPQGPIGPVGPQGPQGVQGPQGDAGANGRDGRDGVVGPIGPAGPQGPTGASGGFPDDTGWISDSSGQLVPFTGLIALGGTSMLGANLTYLPARSEVSVGSAGRYLVRWHVNVESASAGLGSQVMLSRNNAGLNYTTTPLFGSSGNLSGEVIVDLDAGDWLKLFNNSSGTLQLANGAVGASLTIQRID</sequence>
<evidence type="ECO:0000313" key="5">
    <source>
        <dbReference type="Proteomes" id="UP001284601"/>
    </source>
</evidence>
<keyword evidence="5" id="KW-1185">Reference proteome</keyword>
<feature type="compositionally biased region" description="Low complexity" evidence="1">
    <location>
        <begin position="151"/>
        <end position="166"/>
    </location>
</feature>
<feature type="region of interest" description="Disordered" evidence="1">
    <location>
        <begin position="66"/>
        <end position="200"/>
    </location>
</feature>
<reference evidence="5" key="1">
    <citation type="submission" date="2023-07" db="EMBL/GenBank/DDBJ databases">
        <title>Conexibacter stalactiti sp. nov., isolated from stalactites in a lava cave and emended description of the genus Conexibacter.</title>
        <authorList>
            <person name="Lee S.D."/>
        </authorList>
    </citation>
    <scope>NUCLEOTIDE SEQUENCE [LARGE SCALE GENOMIC DNA]</scope>
    <source>
        <strain evidence="5">KCTC 39840</strain>
    </source>
</reference>
<reference evidence="4 5" key="2">
    <citation type="submission" date="2023-10" db="EMBL/GenBank/DDBJ databases">
        <authorList>
            <person name="Han X.F."/>
        </authorList>
    </citation>
    <scope>NUCLEOTIDE SEQUENCE [LARGE SCALE GENOMIC DNA]</scope>
    <source>
        <strain evidence="4 5">KCTC 39840</strain>
    </source>
</reference>
<dbReference type="EMBL" id="JAWSTH010000148">
    <property type="protein sequence ID" value="MDW5598519.1"/>
    <property type="molecule type" value="Genomic_DNA"/>
</dbReference>
<dbReference type="InterPro" id="IPR006311">
    <property type="entry name" value="TAT_signal"/>
</dbReference>
<accession>A0ABU4I2K4</accession>
<evidence type="ECO:0000259" key="3">
    <source>
        <dbReference type="Pfam" id="PF18573"/>
    </source>
</evidence>
<comment type="caution">
    <text evidence="4">The sequence shown here is derived from an EMBL/GenBank/DDBJ whole genome shotgun (WGS) entry which is preliminary data.</text>
</comment>
<feature type="compositionally biased region" description="Low complexity" evidence="1">
    <location>
        <begin position="91"/>
        <end position="104"/>
    </location>
</feature>
<organism evidence="4 5">
    <name type="scientific">Conexibacter stalactiti</name>
    <dbReference type="NCBI Taxonomy" id="1940611"/>
    <lineage>
        <taxon>Bacteria</taxon>
        <taxon>Bacillati</taxon>
        <taxon>Actinomycetota</taxon>
        <taxon>Thermoleophilia</taxon>
        <taxon>Solirubrobacterales</taxon>
        <taxon>Conexibacteraceae</taxon>
        <taxon>Conexibacter</taxon>
    </lineage>
</organism>
<keyword evidence="2" id="KW-0732">Signal</keyword>
<dbReference type="PANTHER" id="PTHR24637:SF428">
    <property type="entry name" value="SCAVENGER RECEPTOR CLASS A MEMBER 3"/>
    <property type="match status" value="1"/>
</dbReference>
<evidence type="ECO:0000256" key="1">
    <source>
        <dbReference type="SAM" id="MobiDB-lite"/>
    </source>
</evidence>
<feature type="signal peptide" evidence="2">
    <location>
        <begin position="1"/>
        <end position="36"/>
    </location>
</feature>
<name>A0ABU4I2K4_9ACTN</name>
<evidence type="ECO:0000313" key="4">
    <source>
        <dbReference type="EMBL" id="MDW5598519.1"/>
    </source>
</evidence>
<dbReference type="PANTHER" id="PTHR24637">
    <property type="entry name" value="COLLAGEN"/>
    <property type="match status" value="1"/>
</dbReference>
<dbReference type="RefSeq" id="WP_318601048.1">
    <property type="nucleotide sequence ID" value="NZ_JAWSTH010000148.1"/>
</dbReference>
<dbReference type="InterPro" id="IPR041415">
    <property type="entry name" value="BclA_C"/>
</dbReference>
<feature type="chain" id="PRO_5045096754" description="BclA C-terminal domain-containing protein" evidence="2">
    <location>
        <begin position="37"/>
        <end position="326"/>
    </location>
</feature>
<feature type="compositionally biased region" description="Gly residues" evidence="1">
    <location>
        <begin position="105"/>
        <end position="114"/>
    </location>
</feature>
<dbReference type="InterPro" id="IPR008983">
    <property type="entry name" value="Tumour_necrosis_fac-like_dom"/>
</dbReference>
<dbReference type="Pfam" id="PF18573">
    <property type="entry name" value="BclA_C"/>
    <property type="match status" value="1"/>
</dbReference>
<feature type="domain" description="BclA C-terminal" evidence="3">
    <location>
        <begin position="212"/>
        <end position="326"/>
    </location>
</feature>
<proteinExistence type="predicted"/>
<feature type="compositionally biased region" description="Basic and acidic residues" evidence="1">
    <location>
        <begin position="79"/>
        <end position="89"/>
    </location>
</feature>
<protein>
    <recommendedName>
        <fullName evidence="3">BclA C-terminal domain-containing protein</fullName>
    </recommendedName>
</protein>